<dbReference type="Pfam" id="PF00296">
    <property type="entry name" value="Bac_luciferase"/>
    <property type="match status" value="1"/>
</dbReference>
<dbReference type="Proteomes" id="UP000694257">
    <property type="component" value="Chromosome"/>
</dbReference>
<evidence type="ECO:0000313" key="2">
    <source>
        <dbReference type="EMBL" id="QXN88437.1"/>
    </source>
</evidence>
<organism evidence="2 3">
    <name type="scientific">Nocardia iowensis</name>
    <dbReference type="NCBI Taxonomy" id="204891"/>
    <lineage>
        <taxon>Bacteria</taxon>
        <taxon>Bacillati</taxon>
        <taxon>Actinomycetota</taxon>
        <taxon>Actinomycetes</taxon>
        <taxon>Mycobacteriales</taxon>
        <taxon>Nocardiaceae</taxon>
        <taxon>Nocardia</taxon>
    </lineage>
</organism>
<dbReference type="InterPro" id="IPR011251">
    <property type="entry name" value="Luciferase-like_dom"/>
</dbReference>
<name>A0ABX8RHF1_NOCIO</name>
<evidence type="ECO:0000313" key="3">
    <source>
        <dbReference type="Proteomes" id="UP000694257"/>
    </source>
</evidence>
<sequence>MTLRLHWFIPSHGDGRNIARPAGGGTTTAADVRREPDIDYLAQVAMAADRLGFTGALVPSGLFCEDPWLVAAALSGQTTRLQFMVAFRPGLLSPLTAAQMATTCQRLSGGRLLLNVVMGGDEDEQHRYGDWLGHDERYERAGEFLTVMRGAREHPPFHFEGKHYRVAAATLTRPWPSAPPVFLGGSSDAARTTAARHADVYLAWGETPPQISRMFDQARECAAREGRSIQLGTRFHVISRDTAELAWAEADRILRGMDPVRVREAQRRFERSQSEGQRRMALLHNGASGQSAASLEIYPNMWAGYSLVRPGAGVALVGSHEEVADRITELHALGADHLILSGQPHLEEAYTFGEGVLPLLRRAGLLDPPDRADAAVPLTISAR</sequence>
<dbReference type="EMBL" id="CP078145">
    <property type="protein sequence ID" value="QXN88437.1"/>
    <property type="molecule type" value="Genomic_DNA"/>
</dbReference>
<reference evidence="2 3" key="1">
    <citation type="submission" date="2021-07" db="EMBL/GenBank/DDBJ databases">
        <title>Whole Genome Sequence of Nocardia Iowensis.</title>
        <authorList>
            <person name="Lamm A."/>
            <person name="Collins-Fairclough A.M."/>
            <person name="Bunk B."/>
            <person name="Sproer C."/>
        </authorList>
    </citation>
    <scope>NUCLEOTIDE SEQUENCE [LARGE SCALE GENOMIC DNA]</scope>
    <source>
        <strain evidence="2 3">NRRL 5646</strain>
    </source>
</reference>
<evidence type="ECO:0000259" key="1">
    <source>
        <dbReference type="Pfam" id="PF00296"/>
    </source>
</evidence>
<gene>
    <name evidence="2" type="ORF">KV110_22840</name>
</gene>
<dbReference type="PANTHER" id="PTHR42847:SF4">
    <property type="entry name" value="ALKANESULFONATE MONOOXYGENASE-RELATED"/>
    <property type="match status" value="1"/>
</dbReference>
<proteinExistence type="predicted"/>
<accession>A0ABX8RHF1</accession>
<dbReference type="PANTHER" id="PTHR42847">
    <property type="entry name" value="ALKANESULFONATE MONOOXYGENASE"/>
    <property type="match status" value="1"/>
</dbReference>
<feature type="domain" description="Luciferase-like" evidence="1">
    <location>
        <begin position="6"/>
        <end position="337"/>
    </location>
</feature>
<protein>
    <submittedName>
        <fullName evidence="2">LLM class flavin-dependent oxidoreductase</fullName>
    </submittedName>
</protein>
<dbReference type="InterPro" id="IPR050172">
    <property type="entry name" value="SsuD_RutA_monooxygenase"/>
</dbReference>
<keyword evidence="3" id="KW-1185">Reference proteome</keyword>
<dbReference type="RefSeq" id="WP_218469320.1">
    <property type="nucleotide sequence ID" value="NZ_BAABJN010000008.1"/>
</dbReference>
<dbReference type="CDD" id="cd01094">
    <property type="entry name" value="Alkanesulfonate_monoxygenase"/>
    <property type="match status" value="1"/>
</dbReference>